<comment type="caution">
    <text evidence="1">The sequence shown here is derived from an EMBL/GenBank/DDBJ whole genome shotgun (WGS) entry which is preliminary data.</text>
</comment>
<dbReference type="Proteomes" id="UP000287972">
    <property type="component" value="Unassembled WGS sequence"/>
</dbReference>
<keyword evidence="2" id="KW-1185">Reference proteome</keyword>
<feature type="non-terminal residue" evidence="1">
    <location>
        <position position="1"/>
    </location>
</feature>
<sequence length="51" mass="5916">LVVVVHSHREQVHGDRDPCLRHLSISSRSLTNKTRITIIVNLFTMRVNDHN</sequence>
<dbReference type="AlphaFoldDB" id="A0A428NCD7"/>
<reference evidence="1 2" key="1">
    <citation type="submission" date="2017-06" db="EMBL/GenBank/DDBJ databases">
        <title>Comparative genomic analysis of Ambrosia Fusariam Clade fungi.</title>
        <authorList>
            <person name="Stajich J.E."/>
            <person name="Carrillo J."/>
            <person name="Kijimoto T."/>
            <person name="Eskalen A."/>
            <person name="O'Donnell K."/>
            <person name="Kasson M."/>
        </authorList>
    </citation>
    <scope>NUCLEOTIDE SEQUENCE [LARGE SCALE GENOMIC DNA]</scope>
    <source>
        <strain evidence="1 2">NRRL62606</strain>
    </source>
</reference>
<dbReference type="EMBL" id="NKCL01001675">
    <property type="protein sequence ID" value="RSL38454.1"/>
    <property type="molecule type" value="Genomic_DNA"/>
</dbReference>
<evidence type="ECO:0000313" key="1">
    <source>
        <dbReference type="EMBL" id="RSL38454.1"/>
    </source>
</evidence>
<gene>
    <name evidence="1" type="ORF">CEP51_016917</name>
</gene>
<protein>
    <submittedName>
        <fullName evidence="1">Uncharacterized protein</fullName>
    </submittedName>
</protein>
<evidence type="ECO:0000313" key="2">
    <source>
        <dbReference type="Proteomes" id="UP000287972"/>
    </source>
</evidence>
<proteinExistence type="predicted"/>
<accession>A0A428NCD7</accession>
<organism evidence="1 2">
    <name type="scientific">Fusarium floridanum</name>
    <dbReference type="NCBI Taxonomy" id="1325733"/>
    <lineage>
        <taxon>Eukaryota</taxon>
        <taxon>Fungi</taxon>
        <taxon>Dikarya</taxon>
        <taxon>Ascomycota</taxon>
        <taxon>Pezizomycotina</taxon>
        <taxon>Sordariomycetes</taxon>
        <taxon>Hypocreomycetidae</taxon>
        <taxon>Hypocreales</taxon>
        <taxon>Nectriaceae</taxon>
        <taxon>Fusarium</taxon>
        <taxon>Fusarium solani species complex</taxon>
    </lineage>
</organism>
<name>A0A428NCD7_9HYPO</name>